<keyword evidence="1" id="KW-0812">Transmembrane</keyword>
<comment type="caution">
    <text evidence="2">The sequence shown here is derived from an EMBL/GenBank/DDBJ whole genome shotgun (WGS) entry which is preliminary data.</text>
</comment>
<sequence>MLTLLIVGVVVVVAVVVIGAYAPSAAERKAFRRASLAIRHSLTDWDAARAPDEANFQKWTGR</sequence>
<dbReference type="AlphaFoldDB" id="A0A9X2EBQ3"/>
<dbReference type="EMBL" id="JAMRXG010000014">
    <property type="protein sequence ID" value="MCM6777335.1"/>
    <property type="molecule type" value="Genomic_DNA"/>
</dbReference>
<keyword evidence="1" id="KW-0472">Membrane</keyword>
<gene>
    <name evidence="2" type="ORF">NDR86_27995</name>
</gene>
<keyword evidence="1" id="KW-1133">Transmembrane helix</keyword>
<dbReference type="Proteomes" id="UP001139157">
    <property type="component" value="Unassembled WGS sequence"/>
</dbReference>
<name>A0A9X2EBQ3_9NOCA</name>
<dbReference type="RefSeq" id="WP_251916334.1">
    <property type="nucleotide sequence ID" value="NZ_JAMRXG010000014.1"/>
</dbReference>
<reference evidence="2" key="1">
    <citation type="submission" date="2022-06" db="EMBL/GenBank/DDBJ databases">
        <title>Novel species in genus nocardia.</title>
        <authorList>
            <person name="Li F."/>
        </authorList>
    </citation>
    <scope>NUCLEOTIDE SEQUENCE</scope>
    <source>
        <strain evidence="2">CDC141</strain>
    </source>
</reference>
<accession>A0A9X2EBQ3</accession>
<evidence type="ECO:0000256" key="1">
    <source>
        <dbReference type="SAM" id="Phobius"/>
    </source>
</evidence>
<evidence type="ECO:0000313" key="3">
    <source>
        <dbReference type="Proteomes" id="UP001139157"/>
    </source>
</evidence>
<keyword evidence="3" id="KW-1185">Reference proteome</keyword>
<feature type="transmembrane region" description="Helical" evidence="1">
    <location>
        <begin position="6"/>
        <end position="26"/>
    </location>
</feature>
<evidence type="ECO:0000313" key="2">
    <source>
        <dbReference type="EMBL" id="MCM6777335.1"/>
    </source>
</evidence>
<organism evidence="2 3">
    <name type="scientific">Nocardia pulmonis</name>
    <dbReference type="NCBI Taxonomy" id="2951408"/>
    <lineage>
        <taxon>Bacteria</taxon>
        <taxon>Bacillati</taxon>
        <taxon>Actinomycetota</taxon>
        <taxon>Actinomycetes</taxon>
        <taxon>Mycobacteriales</taxon>
        <taxon>Nocardiaceae</taxon>
        <taxon>Nocardia</taxon>
    </lineage>
</organism>
<proteinExistence type="predicted"/>
<protein>
    <submittedName>
        <fullName evidence="2">Uncharacterized protein</fullName>
    </submittedName>
</protein>